<dbReference type="RefSeq" id="WP_245948539.1">
    <property type="nucleotide sequence ID" value="NZ_QQAY01000027.1"/>
</dbReference>
<dbReference type="SUPFAM" id="SSF55729">
    <property type="entry name" value="Acyl-CoA N-acyltransferases (Nat)"/>
    <property type="match status" value="1"/>
</dbReference>
<keyword evidence="2" id="KW-0808">Transferase</keyword>
<proteinExistence type="predicted"/>
<dbReference type="InterPro" id="IPR016181">
    <property type="entry name" value="Acyl_CoA_acyltransferase"/>
</dbReference>
<dbReference type="GO" id="GO:0008999">
    <property type="term" value="F:protein-N-terminal-alanine acetyltransferase activity"/>
    <property type="evidence" value="ECO:0007669"/>
    <property type="project" value="TreeGrafter"/>
</dbReference>
<dbReference type="PROSITE" id="PS51186">
    <property type="entry name" value="GNAT"/>
    <property type="match status" value="1"/>
</dbReference>
<accession>A0A370G0A0</accession>
<reference evidence="2 3" key="1">
    <citation type="submission" date="2018-07" db="EMBL/GenBank/DDBJ databases">
        <title>Genomic Encyclopedia of Type Strains, Phase IV (KMG-IV): sequencing the most valuable type-strain genomes for metagenomic binning, comparative biology and taxonomic classification.</title>
        <authorList>
            <person name="Goeker M."/>
        </authorList>
    </citation>
    <scope>NUCLEOTIDE SEQUENCE [LARGE SCALE GENOMIC DNA]</scope>
    <source>
        <strain evidence="2 3">DSM 25281</strain>
    </source>
</reference>
<comment type="caution">
    <text evidence="2">The sequence shown here is derived from an EMBL/GenBank/DDBJ whole genome shotgun (WGS) entry which is preliminary data.</text>
</comment>
<evidence type="ECO:0000313" key="2">
    <source>
        <dbReference type="EMBL" id="RDI36650.1"/>
    </source>
</evidence>
<dbReference type="EMBL" id="QQAY01000027">
    <property type="protein sequence ID" value="RDI36650.1"/>
    <property type="molecule type" value="Genomic_DNA"/>
</dbReference>
<protein>
    <submittedName>
        <fullName evidence="2">Ribosomal-protein-alanine N-acetyltransferase</fullName>
    </submittedName>
</protein>
<organism evidence="2 3">
    <name type="scientific">Falsibacillus pallidus</name>
    <dbReference type="NCBI Taxonomy" id="493781"/>
    <lineage>
        <taxon>Bacteria</taxon>
        <taxon>Bacillati</taxon>
        <taxon>Bacillota</taxon>
        <taxon>Bacilli</taxon>
        <taxon>Bacillales</taxon>
        <taxon>Bacillaceae</taxon>
        <taxon>Falsibacillus</taxon>
    </lineage>
</organism>
<sequence>MTEMNSIFNSFMEIETPRLKLRKIYREDAPSLFKIFSMDEVTKFYDVDPFKSEEEAERLIEKLHLNFELKKQIRWAIILKEKNEFIGTIGYHEMEPEHFKAEIGYDLHPDHWGKGLMTEAINKVVNFGFDKLGFNRIEAVYHSLNEASKRVLHKNGFQYEGTLRKRFLINGEFTDACISSIIRSD</sequence>
<name>A0A370G0A0_9BACI</name>
<dbReference type="GO" id="GO:0005737">
    <property type="term" value="C:cytoplasm"/>
    <property type="evidence" value="ECO:0007669"/>
    <property type="project" value="TreeGrafter"/>
</dbReference>
<dbReference type="InterPro" id="IPR051531">
    <property type="entry name" value="N-acetyltransferase"/>
</dbReference>
<evidence type="ECO:0000313" key="3">
    <source>
        <dbReference type="Proteomes" id="UP000255326"/>
    </source>
</evidence>
<feature type="domain" description="N-acetyltransferase" evidence="1">
    <location>
        <begin position="19"/>
        <end position="184"/>
    </location>
</feature>
<dbReference type="AlphaFoldDB" id="A0A370G0A0"/>
<dbReference type="CDD" id="cd04301">
    <property type="entry name" value="NAT_SF"/>
    <property type="match status" value="1"/>
</dbReference>
<dbReference type="Gene3D" id="3.40.630.30">
    <property type="match status" value="1"/>
</dbReference>
<dbReference type="Proteomes" id="UP000255326">
    <property type="component" value="Unassembled WGS sequence"/>
</dbReference>
<keyword evidence="3" id="KW-1185">Reference proteome</keyword>
<gene>
    <name evidence="2" type="ORF">DFR59_1273</name>
</gene>
<evidence type="ECO:0000259" key="1">
    <source>
        <dbReference type="PROSITE" id="PS51186"/>
    </source>
</evidence>
<dbReference type="InterPro" id="IPR000182">
    <property type="entry name" value="GNAT_dom"/>
</dbReference>
<dbReference type="PANTHER" id="PTHR43792:SF9">
    <property type="entry name" value="RIBOSOMAL-PROTEIN-ALANINE ACETYLTRANSFERASE"/>
    <property type="match status" value="1"/>
</dbReference>
<dbReference type="Pfam" id="PF13302">
    <property type="entry name" value="Acetyltransf_3"/>
    <property type="match status" value="1"/>
</dbReference>
<dbReference type="PANTHER" id="PTHR43792">
    <property type="entry name" value="GNAT FAMILY, PUTATIVE (AFU_ORTHOLOGUE AFUA_3G00765)-RELATED-RELATED"/>
    <property type="match status" value="1"/>
</dbReference>